<evidence type="ECO:0000259" key="2">
    <source>
        <dbReference type="Pfam" id="PF19051"/>
    </source>
</evidence>
<dbReference type="Gene3D" id="3.40.50.720">
    <property type="entry name" value="NAD(P)-binding Rossmann-like Domain"/>
    <property type="match status" value="1"/>
</dbReference>
<dbReference type="AlphaFoldDB" id="A0AAU7CQK5"/>
<dbReference type="Pfam" id="PF19051">
    <property type="entry name" value="GFO_IDH_MocA_C2"/>
    <property type="match status" value="1"/>
</dbReference>
<dbReference type="RefSeq" id="WP_406700458.1">
    <property type="nucleotide sequence ID" value="NZ_CP155447.1"/>
</dbReference>
<evidence type="ECO:0000259" key="1">
    <source>
        <dbReference type="Pfam" id="PF01408"/>
    </source>
</evidence>
<dbReference type="EMBL" id="CP155447">
    <property type="protein sequence ID" value="XBH07619.1"/>
    <property type="molecule type" value="Genomic_DNA"/>
</dbReference>
<dbReference type="Pfam" id="PF01408">
    <property type="entry name" value="GFO_IDH_MocA"/>
    <property type="match status" value="1"/>
</dbReference>
<sequence length="433" mass="47799">MTPKMPRRVFLEDCSRAVGGAVGLATLAAPSAKAAPAERVNVAVMGIRGRGRSLALGFSGMPDARVTYLCDVDERLLGPLAKEVSVRQSSEPKLVGDVRRALEDPSVDALVVATPDHWHALATIWACQHGKHVYVEKPASQNVWEGRRMVDAARKYGRVVQVGTQSRSAPHYRELIEYVRSGKLGDVHMAKAWNSQVRPSIGHKPDGDVPAGVDYDMWLGPAPRRPFNANRFHSAWHWNWDFGTGDMGNDGVHDLDIARWGLGVETPAAIHCAGGKWAHDDDQQVPDTQVVTFTFPDVKAILVYEQRLWSPYVQEGYENGVAFYGTKGYLLAGRAGWKLIGAGNKPMPTSSHPFSDEPHRRDFLDRIKSGGRPNADIEEGHHSAVLAHLGNIAYRVGRALTYDGRAETILHDDEAARLLRRDYRSPFEVPSQV</sequence>
<dbReference type="InterPro" id="IPR043906">
    <property type="entry name" value="Gfo/Idh/MocA_OxRdtase_bact_C"/>
</dbReference>
<organism evidence="3">
    <name type="scientific">Singulisphaera sp. Ch08</name>
    <dbReference type="NCBI Taxonomy" id="3120278"/>
    <lineage>
        <taxon>Bacteria</taxon>
        <taxon>Pseudomonadati</taxon>
        <taxon>Planctomycetota</taxon>
        <taxon>Planctomycetia</taxon>
        <taxon>Isosphaerales</taxon>
        <taxon>Isosphaeraceae</taxon>
        <taxon>Singulisphaera</taxon>
    </lineage>
</organism>
<dbReference type="SUPFAM" id="SSF55347">
    <property type="entry name" value="Glyceraldehyde-3-phosphate dehydrogenase-like, C-terminal domain"/>
    <property type="match status" value="1"/>
</dbReference>
<dbReference type="InterPro" id="IPR000683">
    <property type="entry name" value="Gfo/Idh/MocA-like_OxRdtase_N"/>
</dbReference>
<dbReference type="PANTHER" id="PTHR43818:SF5">
    <property type="entry name" value="OXIDOREDUCTASE FAMILY PROTEIN"/>
    <property type="match status" value="1"/>
</dbReference>
<dbReference type="InterPro" id="IPR050463">
    <property type="entry name" value="Gfo/Idh/MocA_oxidrdct_glycsds"/>
</dbReference>
<protein>
    <submittedName>
        <fullName evidence="3">Gfo/Idh/MocA family oxidoreductase</fullName>
    </submittedName>
</protein>
<dbReference type="PROSITE" id="PS51318">
    <property type="entry name" value="TAT"/>
    <property type="match status" value="1"/>
</dbReference>
<dbReference type="InterPro" id="IPR036291">
    <property type="entry name" value="NAD(P)-bd_dom_sf"/>
</dbReference>
<gene>
    <name evidence="3" type="ORF">V5E97_16755</name>
</gene>
<dbReference type="SUPFAM" id="SSF51735">
    <property type="entry name" value="NAD(P)-binding Rossmann-fold domains"/>
    <property type="match status" value="1"/>
</dbReference>
<feature type="domain" description="Gfo/Idh/MocA-like oxidoreductase N-terminal" evidence="1">
    <location>
        <begin position="41"/>
        <end position="163"/>
    </location>
</feature>
<dbReference type="InterPro" id="IPR006311">
    <property type="entry name" value="TAT_signal"/>
</dbReference>
<dbReference type="GO" id="GO:0000166">
    <property type="term" value="F:nucleotide binding"/>
    <property type="evidence" value="ECO:0007669"/>
    <property type="project" value="InterPro"/>
</dbReference>
<proteinExistence type="predicted"/>
<feature type="domain" description="Gfo/Idh/MocA-like oxidoreductase bacterial type C-terminal" evidence="2">
    <location>
        <begin position="207"/>
        <end position="428"/>
    </location>
</feature>
<accession>A0AAU7CQK5</accession>
<dbReference type="PANTHER" id="PTHR43818">
    <property type="entry name" value="BCDNA.GH03377"/>
    <property type="match status" value="1"/>
</dbReference>
<dbReference type="Gene3D" id="3.30.360.10">
    <property type="entry name" value="Dihydrodipicolinate Reductase, domain 2"/>
    <property type="match status" value="1"/>
</dbReference>
<evidence type="ECO:0000313" key="3">
    <source>
        <dbReference type="EMBL" id="XBH07619.1"/>
    </source>
</evidence>
<reference evidence="3" key="1">
    <citation type="submission" date="2024-05" db="EMBL/GenBank/DDBJ databases">
        <title>Planctomycetes of the genus Singulisphaera possess chitinolytic capabilities.</title>
        <authorList>
            <person name="Ivanova A."/>
        </authorList>
    </citation>
    <scope>NUCLEOTIDE SEQUENCE</scope>
    <source>
        <strain evidence="3">Ch08T</strain>
    </source>
</reference>
<name>A0AAU7CQK5_9BACT</name>